<dbReference type="CDD" id="cd07067">
    <property type="entry name" value="HP_PGM_like"/>
    <property type="match status" value="1"/>
</dbReference>
<evidence type="ECO:0000256" key="2">
    <source>
        <dbReference type="ARBA" id="ARBA00012028"/>
    </source>
</evidence>
<evidence type="ECO:0000256" key="3">
    <source>
        <dbReference type="ARBA" id="ARBA00022432"/>
    </source>
</evidence>
<evidence type="ECO:0000313" key="8">
    <source>
        <dbReference type="Proteomes" id="UP000546200"/>
    </source>
</evidence>
<protein>
    <recommendedName>
        <fullName evidence="2">phosphoglycerate mutase (2,3-diphosphoglycerate-dependent)</fullName>
        <ecNumber evidence="2">5.4.2.11</ecNumber>
    </recommendedName>
</protein>
<dbReference type="Gene3D" id="3.40.50.1240">
    <property type="entry name" value="Phosphoglycerate mutase-like"/>
    <property type="match status" value="1"/>
</dbReference>
<name>A0A7W9BBM5_9SPHN</name>
<feature type="binding site" evidence="6">
    <location>
        <position position="79"/>
    </location>
    <ligand>
        <name>substrate</name>
    </ligand>
</feature>
<dbReference type="EC" id="5.4.2.11" evidence="2"/>
<keyword evidence="4" id="KW-0324">Glycolysis</keyword>
<gene>
    <name evidence="7" type="ORF">FHS94_001066</name>
</gene>
<dbReference type="InterPro" id="IPR029033">
    <property type="entry name" value="His_PPase_superfam"/>
</dbReference>
<reference evidence="7 8" key="1">
    <citation type="submission" date="2020-08" db="EMBL/GenBank/DDBJ databases">
        <title>Genomic Encyclopedia of Type Strains, Phase IV (KMG-IV): sequencing the most valuable type-strain genomes for metagenomic binning, comparative biology and taxonomic classification.</title>
        <authorList>
            <person name="Goeker M."/>
        </authorList>
    </citation>
    <scope>NUCLEOTIDE SEQUENCE [LARGE SCALE GENOMIC DNA]</scope>
    <source>
        <strain evidence="7 8">DSM 100044</strain>
    </source>
</reference>
<proteinExistence type="inferred from homology"/>
<keyword evidence="5" id="KW-0413">Isomerase</keyword>
<keyword evidence="3" id="KW-0312">Gluconeogenesis</keyword>
<evidence type="ECO:0000256" key="5">
    <source>
        <dbReference type="ARBA" id="ARBA00023235"/>
    </source>
</evidence>
<dbReference type="GO" id="GO:0004619">
    <property type="term" value="F:phosphoglycerate mutase activity"/>
    <property type="evidence" value="ECO:0007669"/>
    <property type="project" value="UniProtKB-EC"/>
</dbReference>
<accession>A0A7W9BBM5</accession>
<dbReference type="SUPFAM" id="SSF53254">
    <property type="entry name" value="Phosphoglycerate mutase-like"/>
    <property type="match status" value="1"/>
</dbReference>
<dbReference type="PROSITE" id="PS00175">
    <property type="entry name" value="PG_MUTASE"/>
    <property type="match status" value="1"/>
</dbReference>
<dbReference type="AlphaFoldDB" id="A0A7W9BBM5"/>
<dbReference type="InterPro" id="IPR005952">
    <property type="entry name" value="Phosphogly_mut1"/>
</dbReference>
<evidence type="ECO:0000256" key="4">
    <source>
        <dbReference type="ARBA" id="ARBA00023152"/>
    </source>
</evidence>
<comment type="caution">
    <text evidence="7">The sequence shown here is derived from an EMBL/GenBank/DDBJ whole genome shotgun (WGS) entry which is preliminary data.</text>
</comment>
<evidence type="ECO:0000256" key="1">
    <source>
        <dbReference type="ARBA" id="ARBA00006717"/>
    </source>
</evidence>
<dbReference type="GO" id="GO:0006094">
    <property type="term" value="P:gluconeogenesis"/>
    <property type="evidence" value="ECO:0007669"/>
    <property type="project" value="UniProtKB-KW"/>
</dbReference>
<dbReference type="Proteomes" id="UP000546200">
    <property type="component" value="Unassembled WGS sequence"/>
</dbReference>
<dbReference type="InterPro" id="IPR013078">
    <property type="entry name" value="His_Pase_superF_clade-1"/>
</dbReference>
<keyword evidence="8" id="KW-1185">Reference proteome</keyword>
<dbReference type="GO" id="GO:0006096">
    <property type="term" value="P:glycolytic process"/>
    <property type="evidence" value="ECO:0007669"/>
    <property type="project" value="UniProtKB-KW"/>
</dbReference>
<evidence type="ECO:0000256" key="6">
    <source>
        <dbReference type="PIRSR" id="PIRSR613078-2"/>
    </source>
</evidence>
<evidence type="ECO:0000313" key="7">
    <source>
        <dbReference type="EMBL" id="MBB5714235.1"/>
    </source>
</evidence>
<dbReference type="PANTHER" id="PTHR11931">
    <property type="entry name" value="PHOSPHOGLYCERATE MUTASE"/>
    <property type="match status" value="1"/>
</dbReference>
<dbReference type="Pfam" id="PF00300">
    <property type="entry name" value="His_Phos_1"/>
    <property type="match status" value="1"/>
</dbReference>
<sequence length="252" mass="27945">MSGRWPARLWIARHGESAGNLARQAAYAAGSLRIELSMRDNDVPLSSQGQEQAAALGRWFARNEPDERPDVLLASPYLRARETARLFRDAGGCARDQPLCLDERLREKEFGILDGLTTAGIAALEPQQAELRRLNGKFYHRPPGGESWCDVILRLRSLMDTVSLHHAGKRVMIVAHQVVVLCLRYVIENLDEEGILAIDRAGTLANCSITEYRFDPGLGADGGLMLERFNAVAPMIEEDAPVTVEPRRKMAS</sequence>
<organism evidence="7 8">
    <name type="scientific">Sphingomonas aerophila</name>
    <dbReference type="NCBI Taxonomy" id="1344948"/>
    <lineage>
        <taxon>Bacteria</taxon>
        <taxon>Pseudomonadati</taxon>
        <taxon>Pseudomonadota</taxon>
        <taxon>Alphaproteobacteria</taxon>
        <taxon>Sphingomonadales</taxon>
        <taxon>Sphingomonadaceae</taxon>
        <taxon>Sphingomonas</taxon>
    </lineage>
</organism>
<comment type="similarity">
    <text evidence="1">Belongs to the phosphoglycerate mutase family. BPG-dependent PGAM subfamily.</text>
</comment>
<dbReference type="SMART" id="SM00855">
    <property type="entry name" value="PGAM"/>
    <property type="match status" value="1"/>
</dbReference>
<dbReference type="EMBL" id="JACIJK010000003">
    <property type="protein sequence ID" value="MBB5714235.1"/>
    <property type="molecule type" value="Genomic_DNA"/>
</dbReference>
<dbReference type="InterPro" id="IPR001345">
    <property type="entry name" value="PG/BPGM_mutase_AS"/>
</dbReference>